<keyword evidence="7 12" id="KW-0378">Hydrolase</keyword>
<dbReference type="GO" id="GO:0008233">
    <property type="term" value="F:peptidase activity"/>
    <property type="evidence" value="ECO:0007669"/>
    <property type="project" value="UniProtKB-KW"/>
</dbReference>
<evidence type="ECO:0000256" key="6">
    <source>
        <dbReference type="ARBA" id="ARBA00022723"/>
    </source>
</evidence>
<feature type="transmembrane region" description="Helical" evidence="12">
    <location>
        <begin position="20"/>
        <end position="42"/>
    </location>
</feature>
<dbReference type="Pfam" id="PF01435">
    <property type="entry name" value="Peptidase_M48"/>
    <property type="match status" value="1"/>
</dbReference>
<dbReference type="Proteomes" id="UP001486808">
    <property type="component" value="Unassembled WGS sequence"/>
</dbReference>
<dbReference type="EMBL" id="BAABWD010000001">
    <property type="protein sequence ID" value="GAA6130332.1"/>
    <property type="molecule type" value="Genomic_DNA"/>
</dbReference>
<dbReference type="EC" id="3.4.24.-" evidence="12"/>
<keyword evidence="12" id="KW-0346">Stress response</keyword>
<feature type="active site" evidence="12">
    <location>
        <position position="162"/>
    </location>
</feature>
<feature type="binding site" evidence="12">
    <location>
        <position position="165"/>
    </location>
    <ligand>
        <name>Zn(2+)</name>
        <dbReference type="ChEBI" id="CHEBI:29105"/>
        <note>catalytic</note>
    </ligand>
</feature>
<evidence type="ECO:0000313" key="14">
    <source>
        <dbReference type="EMBL" id="GAA6130332.1"/>
    </source>
</evidence>
<dbReference type="PANTHER" id="PTHR43221">
    <property type="entry name" value="PROTEASE HTPX"/>
    <property type="match status" value="1"/>
</dbReference>
<keyword evidence="6 12" id="KW-0479">Metal-binding</keyword>
<feature type="binding site" evidence="12">
    <location>
        <position position="239"/>
    </location>
    <ligand>
        <name>Zn(2+)</name>
        <dbReference type="ChEBI" id="CHEBI:29105"/>
        <note>catalytic</note>
    </ligand>
</feature>
<evidence type="ECO:0000256" key="7">
    <source>
        <dbReference type="ARBA" id="ARBA00022801"/>
    </source>
</evidence>
<dbReference type="InterPro" id="IPR022919">
    <property type="entry name" value="Pept_M48_protease_HtpX"/>
</dbReference>
<gene>
    <name evidence="12 14" type="primary">htpX</name>
    <name evidence="14" type="ORF">NBRC116187_06920</name>
</gene>
<reference evidence="14 15" key="1">
    <citation type="submission" date="2024-04" db="EMBL/GenBank/DDBJ databases">
        <title>Draft genome sequence of Halopseudomonas sabulinigri NBRC 116187.</title>
        <authorList>
            <person name="Miyakawa T."/>
            <person name="Kusuya Y."/>
            <person name="Miura T."/>
        </authorList>
    </citation>
    <scope>NUCLEOTIDE SEQUENCE [LARGE SCALE GENOMIC DNA]</scope>
    <source>
        <strain evidence="14 15">4NH20-0042</strain>
    </source>
</reference>
<dbReference type="InterPro" id="IPR001915">
    <property type="entry name" value="Peptidase_M48"/>
</dbReference>
<keyword evidence="10 12" id="KW-0482">Metalloprotease</keyword>
<evidence type="ECO:0000256" key="3">
    <source>
        <dbReference type="ARBA" id="ARBA00022475"/>
    </source>
</evidence>
<comment type="subcellular location">
    <subcellularLocation>
        <location evidence="1 12">Cell membrane</location>
        <topology evidence="1 12">Multi-pass membrane protein</topology>
    </subcellularLocation>
</comment>
<keyword evidence="11 12" id="KW-0472">Membrane</keyword>
<evidence type="ECO:0000259" key="13">
    <source>
        <dbReference type="Pfam" id="PF01435"/>
    </source>
</evidence>
<keyword evidence="3 12" id="KW-1003">Cell membrane</keyword>
<evidence type="ECO:0000256" key="1">
    <source>
        <dbReference type="ARBA" id="ARBA00004651"/>
    </source>
</evidence>
<name>A0ABP9ZLK0_9GAMM</name>
<dbReference type="Gene3D" id="3.30.2010.10">
    <property type="entry name" value="Metalloproteases ('zincins'), catalytic domain"/>
    <property type="match status" value="1"/>
</dbReference>
<evidence type="ECO:0000256" key="9">
    <source>
        <dbReference type="ARBA" id="ARBA00022989"/>
    </source>
</evidence>
<evidence type="ECO:0000256" key="5">
    <source>
        <dbReference type="ARBA" id="ARBA00022692"/>
    </source>
</evidence>
<accession>A0ABP9ZLK0</accession>
<dbReference type="GO" id="GO:0006508">
    <property type="term" value="P:proteolysis"/>
    <property type="evidence" value="ECO:0007669"/>
    <property type="project" value="UniProtKB-KW"/>
</dbReference>
<dbReference type="HAMAP" id="MF_00188">
    <property type="entry name" value="Pept_M48_protease_HtpX"/>
    <property type="match status" value="1"/>
</dbReference>
<dbReference type="NCBIfam" id="NF003965">
    <property type="entry name" value="PRK05457.1"/>
    <property type="match status" value="1"/>
</dbReference>
<keyword evidence="5 12" id="KW-0812">Transmembrane</keyword>
<dbReference type="InterPro" id="IPR050083">
    <property type="entry name" value="HtpX_protease"/>
</dbReference>
<keyword evidence="8 12" id="KW-0862">Zinc</keyword>
<feature type="transmembrane region" description="Helical" evidence="12">
    <location>
        <begin position="171"/>
        <end position="192"/>
    </location>
</feature>
<evidence type="ECO:0000256" key="2">
    <source>
        <dbReference type="ARBA" id="ARBA00009779"/>
    </source>
</evidence>
<keyword evidence="4 12" id="KW-0645">Protease</keyword>
<feature type="transmembrane region" description="Helical" evidence="12">
    <location>
        <begin position="54"/>
        <end position="75"/>
    </location>
</feature>
<feature type="domain" description="Peptidase M48" evidence="13">
    <location>
        <begin position="95"/>
        <end position="308"/>
    </location>
</feature>
<evidence type="ECO:0000313" key="15">
    <source>
        <dbReference type="Proteomes" id="UP001486808"/>
    </source>
</evidence>
<evidence type="ECO:0000256" key="11">
    <source>
        <dbReference type="ARBA" id="ARBA00023136"/>
    </source>
</evidence>
<evidence type="ECO:0000256" key="10">
    <source>
        <dbReference type="ARBA" id="ARBA00023049"/>
    </source>
</evidence>
<evidence type="ECO:0000256" key="4">
    <source>
        <dbReference type="ARBA" id="ARBA00022670"/>
    </source>
</evidence>
<keyword evidence="9 12" id="KW-1133">Transmembrane helix</keyword>
<comment type="similarity">
    <text evidence="2 12">Belongs to the peptidase M48B family.</text>
</comment>
<protein>
    <recommendedName>
        <fullName evidence="12">Protease HtpX</fullName>
        <ecNumber evidence="12">3.4.24.-</ecNumber>
    </recommendedName>
    <alternativeName>
        <fullName evidence="12">Heat shock protein HtpX</fullName>
    </alternativeName>
</protein>
<dbReference type="PANTHER" id="PTHR43221:SF1">
    <property type="entry name" value="PROTEASE HTPX"/>
    <property type="match status" value="1"/>
</dbReference>
<dbReference type="CDD" id="cd07335">
    <property type="entry name" value="M48B_HtpX_like"/>
    <property type="match status" value="1"/>
</dbReference>
<feature type="transmembrane region" description="Helical" evidence="12">
    <location>
        <begin position="212"/>
        <end position="234"/>
    </location>
</feature>
<keyword evidence="15" id="KW-1185">Reference proteome</keyword>
<organism evidence="14 15">
    <name type="scientific">Halopseudomonas sabulinigri</name>
    <dbReference type="NCBI Taxonomy" id="472181"/>
    <lineage>
        <taxon>Bacteria</taxon>
        <taxon>Pseudomonadati</taxon>
        <taxon>Pseudomonadota</taxon>
        <taxon>Gammaproteobacteria</taxon>
        <taxon>Pseudomonadales</taxon>
        <taxon>Pseudomonadaceae</taxon>
        <taxon>Halopseudomonas</taxon>
    </lineage>
</organism>
<sequence>MPRELIDLYTGNTQTMMRILLFLATNIAVVLVASITLSLLGVGNIHDGQGGMNLQALLIFCAVIGFAGSFVSLFLSKWMAKRSTGARVIEQPQTQQEKWLVSTVEELARTAGIGMPEVAIFPSRAPNAFATGWNKNSSLVAVSEGMLQRFSPAEVKAVMAHEIGHVANGDMITLTLIQGVVNTFVMFFARIIGNFVDRAVFKNEGSGPGIGYFVATIFAELVLGILASIIVMWFSRQREFRADAASAQLVGAGAMIAALEHLKAEQGIPVELPGEMTAFGINGSLKHGLAGLLMSHPPLDERIAALRAGNYR</sequence>
<evidence type="ECO:0000256" key="8">
    <source>
        <dbReference type="ARBA" id="ARBA00022833"/>
    </source>
</evidence>
<feature type="binding site" evidence="12">
    <location>
        <position position="161"/>
    </location>
    <ligand>
        <name>Zn(2+)</name>
        <dbReference type="ChEBI" id="CHEBI:29105"/>
        <note>catalytic</note>
    </ligand>
</feature>
<comment type="caution">
    <text evidence="14">The sequence shown here is derived from an EMBL/GenBank/DDBJ whole genome shotgun (WGS) entry which is preliminary data.</text>
</comment>
<proteinExistence type="inferred from homology"/>
<comment type="cofactor">
    <cofactor evidence="12">
        <name>Zn(2+)</name>
        <dbReference type="ChEBI" id="CHEBI:29105"/>
    </cofactor>
    <text evidence="12">Binds 1 zinc ion per subunit.</text>
</comment>
<evidence type="ECO:0000256" key="12">
    <source>
        <dbReference type="HAMAP-Rule" id="MF_00188"/>
    </source>
</evidence>